<dbReference type="PROSITE" id="PS51318">
    <property type="entry name" value="TAT"/>
    <property type="match status" value="1"/>
</dbReference>
<dbReference type="InterPro" id="IPR006311">
    <property type="entry name" value="TAT_signal"/>
</dbReference>
<sequence length="551" mass="57762">MPRRPDRRPVRLTAAVAAAALLVVGAPVTANADPPHAGAEPARQVEARVPDLSWEACGEGLEAFECASAEVPIDYDRPRGDTTTIALTRLPATDPAQRIGSLFLNFGGPGGPGVATLHQIGDAFLDPSVRERFDIVAFDPRGVGLSDPVTCFPDAETEAEFLADGDAFPTDRREEARFQALFATLSASCALLSGDRIAHASTANVARDMDLLRQAVGDEQLSYLGYSYGTVLGATYGALFPDRVRALALDGTLDPEAWSGGEGSIGLRTGQGVAASETFDEFLRLCAEAGPEGCALAALGDPRQVVEDLFAQLDASPVPVPMPDGTVVEFGYDDAVALAFSSLYSPVAWADLAAALAALAAPQTLSAHGPPSIGELLRELGLIEDYPSIGGALASMCVDGEHPLDPWDYAAQADAADAEAPHFGRFRSWVGLQCEHVPFTDADAYTGPWDQGTDAPVLVIGTRYDPATPYAFTQPYADRWNDASVLTVEGYGHTTLGLSSCATAAIAAYLVDLEATDGATCAQDVAPFQAAAPQSDDDVARPSWWGHPAGV</sequence>
<name>C5BVP5_BEUC1</name>
<dbReference type="InterPro" id="IPR051601">
    <property type="entry name" value="Serine_prot/Carboxylest_S33"/>
</dbReference>
<reference evidence="6 7" key="1">
    <citation type="journal article" date="2009" name="Stand. Genomic Sci.">
        <title>Complete genome sequence of Beutenbergia cavernae type strain (HKI 0122).</title>
        <authorList>
            <person name="Land M."/>
            <person name="Pukall R."/>
            <person name="Abt B."/>
            <person name="Goker M."/>
            <person name="Rohde M."/>
            <person name="Glavina Del Rio T."/>
            <person name="Tice H."/>
            <person name="Copeland A."/>
            <person name="Cheng J.F."/>
            <person name="Lucas S."/>
            <person name="Chen F."/>
            <person name="Nolan M."/>
            <person name="Bruce D."/>
            <person name="Goodwin L."/>
            <person name="Pitluck S."/>
            <person name="Ivanova N."/>
            <person name="Mavromatis K."/>
            <person name="Ovchinnikova G."/>
            <person name="Pati A."/>
            <person name="Chen A."/>
            <person name="Palaniappan K."/>
            <person name="Hauser L."/>
            <person name="Chang Y.J."/>
            <person name="Jefferies C.C."/>
            <person name="Saunders E."/>
            <person name="Brettin T."/>
            <person name="Detter J.C."/>
            <person name="Han C."/>
            <person name="Chain P."/>
            <person name="Bristow J."/>
            <person name="Eisen J.A."/>
            <person name="Markowitz V."/>
            <person name="Hugenholtz P."/>
            <person name="Kyrpides N.C."/>
            <person name="Klenk H.P."/>
            <person name="Lapidus A."/>
        </authorList>
    </citation>
    <scope>NUCLEOTIDE SEQUENCE [LARGE SCALE GENOMIC DNA]</scope>
    <source>
        <strain evidence="7">ATCC BAA-8 / DSM 12333 / NBRC 16432</strain>
    </source>
</reference>
<dbReference type="KEGG" id="bcv:Bcav_0220"/>
<dbReference type="Pfam" id="PF08386">
    <property type="entry name" value="Abhydrolase_4"/>
    <property type="match status" value="1"/>
</dbReference>
<evidence type="ECO:0000259" key="5">
    <source>
        <dbReference type="Pfam" id="PF08386"/>
    </source>
</evidence>
<dbReference type="Proteomes" id="UP000007962">
    <property type="component" value="Chromosome"/>
</dbReference>
<keyword evidence="3" id="KW-0732">Signal</keyword>
<evidence type="ECO:0000256" key="2">
    <source>
        <dbReference type="ARBA" id="ARBA00022801"/>
    </source>
</evidence>
<protein>
    <submittedName>
        <fullName evidence="6">TAP domain protein</fullName>
    </submittedName>
</protein>
<dbReference type="Pfam" id="PF00561">
    <property type="entry name" value="Abhydrolase_1"/>
    <property type="match status" value="1"/>
</dbReference>
<keyword evidence="2" id="KW-0378">Hydrolase</keyword>
<feature type="domain" description="Peptidase S33 tripeptidyl aminopeptidase-like C-terminal" evidence="5">
    <location>
        <begin position="421"/>
        <end position="521"/>
    </location>
</feature>
<keyword evidence="7" id="KW-1185">Reference proteome</keyword>
<dbReference type="EMBL" id="CP001618">
    <property type="protein sequence ID" value="ACQ78485.1"/>
    <property type="molecule type" value="Genomic_DNA"/>
</dbReference>
<evidence type="ECO:0000256" key="3">
    <source>
        <dbReference type="SAM" id="SignalP"/>
    </source>
</evidence>
<dbReference type="SUPFAM" id="SSF53474">
    <property type="entry name" value="alpha/beta-Hydrolases"/>
    <property type="match status" value="1"/>
</dbReference>
<dbReference type="InterPro" id="IPR029058">
    <property type="entry name" value="AB_hydrolase_fold"/>
</dbReference>
<dbReference type="eggNOG" id="COG0596">
    <property type="taxonomic scope" value="Bacteria"/>
</dbReference>
<dbReference type="RefSeq" id="WP_012725265.1">
    <property type="nucleotide sequence ID" value="NC_012669.1"/>
</dbReference>
<feature type="chain" id="PRO_5002949150" evidence="3">
    <location>
        <begin position="33"/>
        <end position="551"/>
    </location>
</feature>
<comment type="similarity">
    <text evidence="1">Belongs to the peptidase S33 family.</text>
</comment>
<dbReference type="STRING" id="471853.Bcav_0220"/>
<feature type="domain" description="AB hydrolase-1" evidence="4">
    <location>
        <begin position="110"/>
        <end position="256"/>
    </location>
</feature>
<dbReference type="Gene3D" id="3.40.50.1820">
    <property type="entry name" value="alpha/beta hydrolase"/>
    <property type="match status" value="1"/>
</dbReference>
<accession>C5BVP5</accession>
<dbReference type="InterPro" id="IPR000073">
    <property type="entry name" value="AB_hydrolase_1"/>
</dbReference>
<evidence type="ECO:0000313" key="6">
    <source>
        <dbReference type="EMBL" id="ACQ78485.1"/>
    </source>
</evidence>
<dbReference type="HOGENOM" id="CLU_013364_3_1_11"/>
<feature type="signal peptide" evidence="3">
    <location>
        <begin position="1"/>
        <end position="32"/>
    </location>
</feature>
<dbReference type="PANTHER" id="PTHR43248">
    <property type="entry name" value="2-SUCCINYL-6-HYDROXY-2,4-CYCLOHEXADIENE-1-CARBOXYLATE SYNTHASE"/>
    <property type="match status" value="1"/>
</dbReference>
<evidence type="ECO:0000313" key="7">
    <source>
        <dbReference type="Proteomes" id="UP000007962"/>
    </source>
</evidence>
<evidence type="ECO:0000256" key="1">
    <source>
        <dbReference type="ARBA" id="ARBA00010088"/>
    </source>
</evidence>
<evidence type="ECO:0000259" key="4">
    <source>
        <dbReference type="Pfam" id="PF00561"/>
    </source>
</evidence>
<dbReference type="InterPro" id="IPR013595">
    <property type="entry name" value="Pept_S33_TAP-like_C"/>
</dbReference>
<organism evidence="6 7">
    <name type="scientific">Beutenbergia cavernae (strain ATCC BAA-8 / DSM 12333 / CCUG 43141 / JCM 11478 / NBRC 16432 / NCIMB 13614 / HKI 0122)</name>
    <dbReference type="NCBI Taxonomy" id="471853"/>
    <lineage>
        <taxon>Bacteria</taxon>
        <taxon>Bacillati</taxon>
        <taxon>Actinomycetota</taxon>
        <taxon>Actinomycetes</taxon>
        <taxon>Micrococcales</taxon>
        <taxon>Beutenbergiaceae</taxon>
        <taxon>Beutenbergia</taxon>
    </lineage>
</organism>
<dbReference type="PANTHER" id="PTHR43248:SF25">
    <property type="entry name" value="AB HYDROLASE-1 DOMAIN-CONTAINING PROTEIN-RELATED"/>
    <property type="match status" value="1"/>
</dbReference>
<proteinExistence type="inferred from homology"/>
<gene>
    <name evidence="6" type="ordered locus">Bcav_0220</name>
</gene>
<dbReference type="AlphaFoldDB" id="C5BVP5"/>
<dbReference type="GO" id="GO:0016787">
    <property type="term" value="F:hydrolase activity"/>
    <property type="evidence" value="ECO:0007669"/>
    <property type="project" value="UniProtKB-KW"/>
</dbReference>
<dbReference type="OrthoDB" id="3252468at2"/>